<feature type="region of interest" description="Disordered" evidence="1">
    <location>
        <begin position="1"/>
        <end position="33"/>
    </location>
</feature>
<feature type="domain" description="Transglutaminase-like" evidence="2">
    <location>
        <begin position="216"/>
        <end position="285"/>
    </location>
</feature>
<accession>A0A2V3U1Y7</accession>
<dbReference type="Proteomes" id="UP000248021">
    <property type="component" value="Unassembled WGS sequence"/>
</dbReference>
<dbReference type="InterPro" id="IPR002931">
    <property type="entry name" value="Transglutaminase-like"/>
</dbReference>
<gene>
    <name evidence="3" type="ORF">C7450_109271</name>
</gene>
<evidence type="ECO:0000313" key="4">
    <source>
        <dbReference type="Proteomes" id="UP000248021"/>
    </source>
</evidence>
<dbReference type="EMBL" id="QJJK01000009">
    <property type="protein sequence ID" value="PXW55858.1"/>
    <property type="molecule type" value="Genomic_DNA"/>
</dbReference>
<evidence type="ECO:0000256" key="1">
    <source>
        <dbReference type="SAM" id="MobiDB-lite"/>
    </source>
</evidence>
<dbReference type="InterPro" id="IPR013589">
    <property type="entry name" value="Bac_transglu_N"/>
</dbReference>
<sequence length="366" mass="40760">MPRPEHRRDREDRAQDLYDDPHGAEPGPAPRSDILLSGNAAMTVLTVRHVTTYRYRQPVAFGEHRMMFRPRDSYDQRLLESQLMITPKPVSIRWIHDVFGNCVALARFSGRASELTFDSRIQLEHSPLNAPDFQMDADAKTYPFAYSAEELPDLARCMEPHYPDPDHVVSNWARQFLRVGHPTDTGTLLMTMTCAIQESFRYSRRSEAGIQPPAMTLALRQGTCRDFALLMMEAVRSLGLAARFVTGYLYVPDRDGPARLGGGATHAWCQVYLPGAGWVEFDPTNGIIGNKDLIRVAVARDPSQAVPLSGTWIGLSGDALDMVVEVQVSSDPSSDRASDRSDAGQAEIPAGAAERDGERRVVDQRY</sequence>
<evidence type="ECO:0000259" key="2">
    <source>
        <dbReference type="SMART" id="SM00460"/>
    </source>
</evidence>
<feature type="compositionally biased region" description="Basic and acidic residues" evidence="1">
    <location>
        <begin position="1"/>
        <end position="23"/>
    </location>
</feature>
<dbReference type="Pfam" id="PF01841">
    <property type="entry name" value="Transglut_core"/>
    <property type="match status" value="1"/>
</dbReference>
<reference evidence="3 4" key="1">
    <citation type="submission" date="2018-05" db="EMBL/GenBank/DDBJ databases">
        <title>Genomic Encyclopedia of Type Strains, Phase IV (KMG-IV): sequencing the most valuable type-strain genomes for metagenomic binning, comparative biology and taxonomic classification.</title>
        <authorList>
            <person name="Goeker M."/>
        </authorList>
    </citation>
    <scope>NUCLEOTIDE SEQUENCE [LARGE SCALE GENOMIC DNA]</scope>
    <source>
        <strain evidence="3 4">DSM 6462</strain>
    </source>
</reference>
<comment type="caution">
    <text evidence="3">The sequence shown here is derived from an EMBL/GenBank/DDBJ whole genome shotgun (WGS) entry which is preliminary data.</text>
</comment>
<evidence type="ECO:0000313" key="3">
    <source>
        <dbReference type="EMBL" id="PXW55858.1"/>
    </source>
</evidence>
<keyword evidence="3" id="KW-0378">Hydrolase</keyword>
<feature type="region of interest" description="Disordered" evidence="1">
    <location>
        <begin position="327"/>
        <end position="366"/>
    </location>
</feature>
<dbReference type="GO" id="GO:0008233">
    <property type="term" value="F:peptidase activity"/>
    <property type="evidence" value="ECO:0007669"/>
    <property type="project" value="UniProtKB-KW"/>
</dbReference>
<dbReference type="SUPFAM" id="SSF54001">
    <property type="entry name" value="Cysteine proteinases"/>
    <property type="match status" value="1"/>
</dbReference>
<dbReference type="SMART" id="SM00460">
    <property type="entry name" value="TGc"/>
    <property type="match status" value="1"/>
</dbReference>
<name>A0A2V3U1Y7_9HYPH</name>
<keyword evidence="3" id="KW-0645">Protease</keyword>
<proteinExistence type="predicted"/>
<keyword evidence="4" id="KW-1185">Reference proteome</keyword>
<dbReference type="AlphaFoldDB" id="A0A2V3U1Y7"/>
<organism evidence="3 4">
    <name type="scientific">Chelatococcus asaccharovorans</name>
    <dbReference type="NCBI Taxonomy" id="28210"/>
    <lineage>
        <taxon>Bacteria</taxon>
        <taxon>Pseudomonadati</taxon>
        <taxon>Pseudomonadota</taxon>
        <taxon>Alphaproteobacteria</taxon>
        <taxon>Hyphomicrobiales</taxon>
        <taxon>Chelatococcaceae</taxon>
        <taxon>Chelatococcus</taxon>
    </lineage>
</organism>
<dbReference type="InterPro" id="IPR038765">
    <property type="entry name" value="Papain-like_cys_pep_sf"/>
</dbReference>
<dbReference type="PANTHER" id="PTHR33490:SF1">
    <property type="entry name" value="SLL1233 PROTEIN"/>
    <property type="match status" value="1"/>
</dbReference>
<dbReference type="Pfam" id="PF08379">
    <property type="entry name" value="Bact_transglu_N"/>
    <property type="match status" value="1"/>
</dbReference>
<feature type="compositionally biased region" description="Basic and acidic residues" evidence="1">
    <location>
        <begin position="333"/>
        <end position="342"/>
    </location>
</feature>
<dbReference type="GO" id="GO:0006508">
    <property type="term" value="P:proteolysis"/>
    <property type="evidence" value="ECO:0007669"/>
    <property type="project" value="UniProtKB-KW"/>
</dbReference>
<dbReference type="PANTHER" id="PTHR33490">
    <property type="entry name" value="BLR5614 PROTEIN-RELATED"/>
    <property type="match status" value="1"/>
</dbReference>
<protein>
    <submittedName>
        <fullName evidence="3">Transglutaminase-like putative cysteine protease</fullName>
    </submittedName>
</protein>
<dbReference type="Gene3D" id="3.10.620.30">
    <property type="match status" value="1"/>
</dbReference>
<feature type="compositionally biased region" description="Basic and acidic residues" evidence="1">
    <location>
        <begin position="353"/>
        <end position="366"/>
    </location>
</feature>